<dbReference type="PANTHER" id="PTHR19269">
    <property type="entry name" value="TROPOMYOSIN"/>
    <property type="match status" value="1"/>
</dbReference>
<dbReference type="SUPFAM" id="SSF57997">
    <property type="entry name" value="Tropomyosin"/>
    <property type="match status" value="1"/>
</dbReference>
<keyword evidence="2" id="KW-0175">Coiled coil</keyword>
<gene>
    <name evidence="6" type="ORF">H920_18180</name>
</gene>
<feature type="region of interest" description="Disordered" evidence="5">
    <location>
        <begin position="125"/>
        <end position="150"/>
    </location>
</feature>
<comment type="similarity">
    <text evidence="1">Belongs to the tropomyosin family.</text>
</comment>
<organism evidence="6 7">
    <name type="scientific">Fukomys damarensis</name>
    <name type="common">Damaraland mole rat</name>
    <name type="synonym">Cryptomys damarensis</name>
    <dbReference type="NCBI Taxonomy" id="885580"/>
    <lineage>
        <taxon>Eukaryota</taxon>
        <taxon>Metazoa</taxon>
        <taxon>Chordata</taxon>
        <taxon>Craniata</taxon>
        <taxon>Vertebrata</taxon>
        <taxon>Euteleostomi</taxon>
        <taxon>Mammalia</taxon>
        <taxon>Eutheria</taxon>
        <taxon>Euarchontoglires</taxon>
        <taxon>Glires</taxon>
        <taxon>Rodentia</taxon>
        <taxon>Hystricomorpha</taxon>
        <taxon>Bathyergidae</taxon>
        <taxon>Fukomys</taxon>
    </lineage>
</organism>
<feature type="compositionally biased region" description="Basic and acidic residues" evidence="5">
    <location>
        <begin position="141"/>
        <end position="150"/>
    </location>
</feature>
<reference evidence="6 7" key="1">
    <citation type="submission" date="2013-11" db="EMBL/GenBank/DDBJ databases">
        <title>The Damaraland mole rat (Fukomys damarensis) genome and evolution of African mole rats.</title>
        <authorList>
            <person name="Gladyshev V.N."/>
            <person name="Fang X."/>
        </authorList>
    </citation>
    <scope>NUCLEOTIDE SEQUENCE [LARGE SCALE GENOMIC DNA]</scope>
    <source>
        <tissue evidence="6">Liver</tissue>
    </source>
</reference>
<sequence>MHLAAALQKLEAVEETAHVNEAGMGMGMGKQALKDEEKMGLQKVQLMQENIAEEPERKCEEVAHVLITEGDLASSQEGGELAATQCQEMDEQIRLMDWNLTCLSAAAEKHFQKEDKYEEEGKILTHKEESAQIRVPEPAPQEERSEIHSSERQLLEVLGAFAHVS</sequence>
<dbReference type="Pfam" id="PF00261">
    <property type="entry name" value="Tropomyosin"/>
    <property type="match status" value="1"/>
</dbReference>
<dbReference type="GO" id="GO:0003779">
    <property type="term" value="F:actin binding"/>
    <property type="evidence" value="ECO:0007669"/>
    <property type="project" value="UniProtKB-KW"/>
</dbReference>
<dbReference type="InterPro" id="IPR000533">
    <property type="entry name" value="Tropomyosin"/>
</dbReference>
<proteinExistence type="inferred from homology"/>
<protein>
    <submittedName>
        <fullName evidence="6">Tropomyosin alpha-3 chain</fullName>
    </submittedName>
</protein>
<keyword evidence="3" id="KW-0514">Muscle protein</keyword>
<evidence type="ECO:0000256" key="1">
    <source>
        <dbReference type="ARBA" id="ARBA00009036"/>
    </source>
</evidence>
<dbReference type="Proteomes" id="UP000028990">
    <property type="component" value="Unassembled WGS sequence"/>
</dbReference>
<dbReference type="AlphaFoldDB" id="A0A091CNB0"/>
<evidence type="ECO:0000313" key="6">
    <source>
        <dbReference type="EMBL" id="KFO20409.1"/>
    </source>
</evidence>
<evidence type="ECO:0000256" key="4">
    <source>
        <dbReference type="ARBA" id="ARBA00023203"/>
    </source>
</evidence>
<keyword evidence="4" id="KW-0009">Actin-binding</keyword>
<evidence type="ECO:0000256" key="5">
    <source>
        <dbReference type="SAM" id="MobiDB-lite"/>
    </source>
</evidence>
<evidence type="ECO:0000313" key="7">
    <source>
        <dbReference type="Proteomes" id="UP000028990"/>
    </source>
</evidence>
<dbReference type="Gene3D" id="1.20.5.170">
    <property type="match status" value="1"/>
</dbReference>
<dbReference type="EMBL" id="KN124757">
    <property type="protein sequence ID" value="KFO20409.1"/>
    <property type="molecule type" value="Genomic_DNA"/>
</dbReference>
<accession>A0A091CNB0</accession>
<name>A0A091CNB0_FUKDA</name>
<evidence type="ECO:0000256" key="3">
    <source>
        <dbReference type="ARBA" id="ARBA00023179"/>
    </source>
</evidence>
<keyword evidence="7" id="KW-1185">Reference proteome</keyword>
<evidence type="ECO:0000256" key="2">
    <source>
        <dbReference type="ARBA" id="ARBA00023054"/>
    </source>
</evidence>